<evidence type="ECO:0000313" key="6">
    <source>
        <dbReference type="Proteomes" id="UP001595898"/>
    </source>
</evidence>
<dbReference type="InterPro" id="IPR017853">
    <property type="entry name" value="GH"/>
</dbReference>
<evidence type="ECO:0000259" key="4">
    <source>
        <dbReference type="Pfam" id="PF00703"/>
    </source>
</evidence>
<accession>A0ABD5PUM6</accession>
<evidence type="ECO:0000313" key="5">
    <source>
        <dbReference type="EMBL" id="MFC4544195.1"/>
    </source>
</evidence>
<dbReference type="RefSeq" id="WP_250140936.1">
    <property type="nucleotide sequence ID" value="NZ_JALIQP010000003.1"/>
</dbReference>
<feature type="domain" description="Glycoside hydrolase family 2 immunoglobulin-like beta-sandwich" evidence="4">
    <location>
        <begin position="148"/>
        <end position="248"/>
    </location>
</feature>
<keyword evidence="1 5" id="KW-0378">Hydrolase</keyword>
<reference evidence="5 6" key="1">
    <citation type="journal article" date="2019" name="Int. J. Syst. Evol. Microbiol.">
        <title>The Global Catalogue of Microorganisms (GCM) 10K type strain sequencing project: providing services to taxonomists for standard genome sequencing and annotation.</title>
        <authorList>
            <consortium name="The Broad Institute Genomics Platform"/>
            <consortium name="The Broad Institute Genome Sequencing Center for Infectious Disease"/>
            <person name="Wu L."/>
            <person name="Ma J."/>
        </authorList>
    </citation>
    <scope>NUCLEOTIDE SEQUENCE [LARGE SCALE GENOMIC DNA]</scope>
    <source>
        <strain evidence="5 6">WLHS5</strain>
    </source>
</reference>
<dbReference type="PANTHER" id="PTHR42732">
    <property type="entry name" value="BETA-GALACTOSIDASE"/>
    <property type="match status" value="1"/>
</dbReference>
<organism evidence="5 6">
    <name type="scientific">Halosolutus amylolyticus</name>
    <dbReference type="NCBI Taxonomy" id="2932267"/>
    <lineage>
        <taxon>Archaea</taxon>
        <taxon>Methanobacteriati</taxon>
        <taxon>Methanobacteriota</taxon>
        <taxon>Stenosarchaea group</taxon>
        <taxon>Halobacteria</taxon>
        <taxon>Halobacteriales</taxon>
        <taxon>Natrialbaceae</taxon>
        <taxon>Halosolutus</taxon>
    </lineage>
</organism>
<dbReference type="Gene3D" id="3.20.20.80">
    <property type="entry name" value="Glycosidases"/>
    <property type="match status" value="1"/>
</dbReference>
<dbReference type="InterPro" id="IPR051913">
    <property type="entry name" value="GH2_Domain-Containing"/>
</dbReference>
<dbReference type="GO" id="GO:0016798">
    <property type="term" value="F:hydrolase activity, acting on glycosyl bonds"/>
    <property type="evidence" value="ECO:0007669"/>
    <property type="project" value="UniProtKB-KW"/>
</dbReference>
<dbReference type="AlphaFoldDB" id="A0ABD5PUM6"/>
<dbReference type="PANTHER" id="PTHR42732:SF1">
    <property type="entry name" value="BETA-MANNOSIDASE"/>
    <property type="match status" value="1"/>
</dbReference>
<dbReference type="SUPFAM" id="SSF51445">
    <property type="entry name" value="(Trans)glycosidases"/>
    <property type="match status" value="1"/>
</dbReference>
<name>A0ABD5PUM6_9EURY</name>
<dbReference type="InterPro" id="IPR006102">
    <property type="entry name" value="Ig-like_GH2"/>
</dbReference>
<dbReference type="SUPFAM" id="SSF49785">
    <property type="entry name" value="Galactose-binding domain-like"/>
    <property type="match status" value="1"/>
</dbReference>
<dbReference type="SUPFAM" id="SSF49303">
    <property type="entry name" value="beta-Galactosidase/glucuronidase domain"/>
    <property type="match status" value="1"/>
</dbReference>
<proteinExistence type="predicted"/>
<keyword evidence="6" id="KW-1185">Reference proteome</keyword>
<keyword evidence="2" id="KW-0326">Glycosidase</keyword>
<dbReference type="InterPro" id="IPR013783">
    <property type="entry name" value="Ig-like_fold"/>
</dbReference>
<dbReference type="EMBL" id="JBHSFA010000011">
    <property type="protein sequence ID" value="MFC4544195.1"/>
    <property type="molecule type" value="Genomic_DNA"/>
</dbReference>
<dbReference type="InterPro" id="IPR036156">
    <property type="entry name" value="Beta-gal/glucu_dom_sf"/>
</dbReference>
<protein>
    <submittedName>
        <fullName evidence="5">Glycoside hydrolase family 2</fullName>
    </submittedName>
</protein>
<dbReference type="Gene3D" id="2.60.120.260">
    <property type="entry name" value="Galactose-binding domain-like"/>
    <property type="match status" value="1"/>
</dbReference>
<evidence type="ECO:0000256" key="3">
    <source>
        <dbReference type="SAM" id="MobiDB-lite"/>
    </source>
</evidence>
<evidence type="ECO:0000256" key="1">
    <source>
        <dbReference type="ARBA" id="ARBA00022801"/>
    </source>
</evidence>
<dbReference type="Proteomes" id="UP001595898">
    <property type="component" value="Unassembled WGS sequence"/>
</dbReference>
<sequence length="620" mass="66690">MTDGWTGGVVESIGADGSPTVDEWQPVTVPGRSGAFAADRDDGTIAYRATVPDPRERDIERALLELRGTYGRTRVWMNGTELGEHEPHFVPARFEFEPDAENELLVVCEPPSSFDGIYGTDEVPAETAMPGIWWDVTVESRPRTFCRRLDATPRLDGDGAAIEVDLEIDAGAALDDAVTFSVRPEGFRGGASMERTPVTAAAGERVTVSKTIEVRDPSLWWPRGHGPQRRYTVRAKLGGDAVEETVGFCHVERDDDGLVVNGTRVPARGFTRLPGGDPETDVERAVEANATIVRPRAHVPPREFYRAADEAGLLVWQDLPAIGPDLDVDRGTTLATTLAGEYGHHPSLAMYGVQDRPTDPFADPLGTGFLAKLRLRYRVWQTAVDHDAARTIADDFPDDRPVVPVTGAPGTDPDAAHLAPGWQYLAPADVDWLLDRYPSFGSIVTGFGAGSLTADVDPETVPGLDRAAPARRPNDVEDSQRYQTRTLKTVTEALRRRGCGVLTAATLRDPTPGGGMGVLAQDGEPKAAYEAIALSFEPVQAVLDGPPEPGSVGITLCNDTTDDLEPTVGWRAGTETGETSVSVGPLETASAGTARIPADADRIDLEVSTADRTVRNRYSL</sequence>
<dbReference type="Gene3D" id="2.60.40.10">
    <property type="entry name" value="Immunoglobulins"/>
    <property type="match status" value="1"/>
</dbReference>
<comment type="caution">
    <text evidence="5">The sequence shown here is derived from an EMBL/GenBank/DDBJ whole genome shotgun (WGS) entry which is preliminary data.</text>
</comment>
<dbReference type="Pfam" id="PF00703">
    <property type="entry name" value="Glyco_hydro_2"/>
    <property type="match status" value="1"/>
</dbReference>
<gene>
    <name evidence="5" type="ORF">ACFO5R_19905</name>
</gene>
<evidence type="ECO:0000256" key="2">
    <source>
        <dbReference type="ARBA" id="ARBA00023295"/>
    </source>
</evidence>
<dbReference type="InterPro" id="IPR008979">
    <property type="entry name" value="Galactose-bd-like_sf"/>
</dbReference>
<feature type="region of interest" description="Disordered" evidence="3">
    <location>
        <begin position="1"/>
        <end position="23"/>
    </location>
</feature>